<organism evidence="4 5">
    <name type="scientific">Gluconobacter oxydans</name>
    <name type="common">Gluconobacter suboxydans</name>
    <dbReference type="NCBI Taxonomy" id="442"/>
    <lineage>
        <taxon>Bacteria</taxon>
        <taxon>Pseudomonadati</taxon>
        <taxon>Pseudomonadota</taxon>
        <taxon>Alphaproteobacteria</taxon>
        <taxon>Acetobacterales</taxon>
        <taxon>Acetobacteraceae</taxon>
        <taxon>Gluconobacter</taxon>
    </lineage>
</organism>
<feature type="chain" id="PRO_5007358308" evidence="2">
    <location>
        <begin position="23"/>
        <end position="534"/>
    </location>
</feature>
<evidence type="ECO:0000256" key="2">
    <source>
        <dbReference type="RuleBase" id="RU363072"/>
    </source>
</evidence>
<feature type="compositionally biased region" description="Polar residues" evidence="3">
    <location>
        <begin position="29"/>
        <end position="38"/>
    </location>
</feature>
<dbReference type="GO" id="GO:0015288">
    <property type="term" value="F:porin activity"/>
    <property type="evidence" value="ECO:0007669"/>
    <property type="project" value="InterPro"/>
</dbReference>
<dbReference type="InterPro" id="IPR038673">
    <property type="entry name" value="OprB_sf"/>
</dbReference>
<feature type="signal peptide" evidence="2">
    <location>
        <begin position="1"/>
        <end position="22"/>
    </location>
</feature>
<evidence type="ECO:0000256" key="1">
    <source>
        <dbReference type="ARBA" id="ARBA00008769"/>
    </source>
</evidence>
<protein>
    <submittedName>
        <fullName evidence="4">Porin</fullName>
    </submittedName>
</protein>
<reference evidence="4 5" key="1">
    <citation type="submission" date="2015-06" db="EMBL/GenBank/DDBJ databases">
        <title>Improved classification and identification of acetic acid bacteria using matrix-assisted laser desorption/ionization time-of-flight mass spectrometry; Gluconobacter nephelii and Gluconobacter uchimurae are later heterotypic synonyms of Gluconobacter japonicus and Gluconobacter oxydans, respectively.</title>
        <authorList>
            <person name="Li L."/>
            <person name="Cleenwerck I."/>
            <person name="De Vuyst L."/>
            <person name="Vandamme P."/>
        </authorList>
    </citation>
    <scope>NUCLEOTIDE SEQUENCE [LARGE SCALE GENOMIC DNA]</scope>
    <source>
        <strain evidence="4 5">LMG 1676</strain>
    </source>
</reference>
<gene>
    <name evidence="4" type="ORF">AD934_08540</name>
</gene>
<dbReference type="InterPro" id="IPR052932">
    <property type="entry name" value="OprB_Porin"/>
</dbReference>
<dbReference type="GO" id="GO:0016020">
    <property type="term" value="C:membrane"/>
    <property type="evidence" value="ECO:0007669"/>
    <property type="project" value="InterPro"/>
</dbReference>
<dbReference type="Gene3D" id="2.40.160.180">
    <property type="entry name" value="Carbohydrate-selective porin OprB"/>
    <property type="match status" value="1"/>
</dbReference>
<dbReference type="Pfam" id="PF04966">
    <property type="entry name" value="OprB"/>
    <property type="match status" value="1"/>
</dbReference>
<dbReference type="AlphaFoldDB" id="A0A149RV96"/>
<sequence length="534" mass="58462">MSRVHIHAAFCLATFLPSCAIAQSLGATSTTAQDGTARTSPISSTGSASSSTSSTVQSYTPNAKVTQIQVTAPQQTIPPVVWPSENSELPSERVNTPLNQIYFGNEWVPPLPRPEAILTDPFGWNTWLRDRGVAIMMDTTNEFSGAITSPTKGYGLRQGSSNAGQYSLENDIDWEKLANVRGFSTHALVVGRYGIPASRMFGDNLNPSSEIYGAGGNVVVHLVYAYAEETIAKGRVDLAGGRIPLLNDFSASPLYCTFQNNAFCGNPKASSDNITHSSYPDASWAFRVRTRPTTSTYIQTGVYFSQAGIYNNVQYRTGFKFNGADIHGEAIPMEAGWEPLFGKDKLPGHYKVGYAIDNAPHKDNYYDVNGQPYVLTGNPARTLNYSWSAWALADQMVWRHHVKGNADAGLILLGGMYANSPRTQLRAQQYSAGLIDSGFWAARPLDTIGINFSYVRVSKTATATERLQAMYGLPLMSSSLTPQTFGKVLEATYRIHVMRGITFAPDFQYYFRPGAQKALKDAAMLGFKSHIQFF</sequence>
<dbReference type="GO" id="GO:0008643">
    <property type="term" value="P:carbohydrate transport"/>
    <property type="evidence" value="ECO:0007669"/>
    <property type="project" value="InterPro"/>
</dbReference>
<evidence type="ECO:0000313" key="5">
    <source>
        <dbReference type="Proteomes" id="UP000075655"/>
    </source>
</evidence>
<evidence type="ECO:0000313" key="4">
    <source>
        <dbReference type="EMBL" id="KXV18393.1"/>
    </source>
</evidence>
<accession>A0A149RV96</accession>
<name>A0A149RV96_GLUOY</name>
<keyword evidence="2" id="KW-0732">Signal</keyword>
<feature type="region of interest" description="Disordered" evidence="3">
    <location>
        <begin position="29"/>
        <end position="57"/>
    </location>
</feature>
<dbReference type="Proteomes" id="UP000075655">
    <property type="component" value="Unassembled WGS sequence"/>
</dbReference>
<comment type="caution">
    <text evidence="4">The sequence shown here is derived from an EMBL/GenBank/DDBJ whole genome shotgun (WGS) entry which is preliminary data.</text>
</comment>
<dbReference type="PATRIC" id="fig|442.8.peg.611"/>
<feature type="compositionally biased region" description="Low complexity" evidence="3">
    <location>
        <begin position="39"/>
        <end position="57"/>
    </location>
</feature>
<dbReference type="EMBL" id="LHZG01000169">
    <property type="protein sequence ID" value="KXV18393.1"/>
    <property type="molecule type" value="Genomic_DNA"/>
</dbReference>
<dbReference type="PANTHER" id="PTHR37944:SF1">
    <property type="entry name" value="PORIN B"/>
    <property type="match status" value="1"/>
</dbReference>
<dbReference type="InterPro" id="IPR007049">
    <property type="entry name" value="Carb-sel_porin_OprB"/>
</dbReference>
<dbReference type="RefSeq" id="WP_062501636.1">
    <property type="nucleotide sequence ID" value="NZ_LHZG01000169.1"/>
</dbReference>
<proteinExistence type="inferred from homology"/>
<dbReference type="PANTHER" id="PTHR37944">
    <property type="entry name" value="PORIN B"/>
    <property type="match status" value="1"/>
</dbReference>
<evidence type="ECO:0000256" key="3">
    <source>
        <dbReference type="SAM" id="MobiDB-lite"/>
    </source>
</evidence>
<comment type="similarity">
    <text evidence="1 2">Belongs to the OprB family.</text>
</comment>